<comment type="caution">
    <text evidence="2">The sequence shown here is derived from an EMBL/GenBank/DDBJ whole genome shotgun (WGS) entry which is preliminary data.</text>
</comment>
<evidence type="ECO:0000313" key="3">
    <source>
        <dbReference type="Proteomes" id="UP001205185"/>
    </source>
</evidence>
<sequence>MTRRRSGANGTDWQVGAGWWQKLSHRKQTARWVEMPSAGETRLEWVAARNGGVPPRLGPGGTEGQAGQAGMKRWLAERACSRSAVMARAGSAAP</sequence>
<accession>A0ABT1I723</accession>
<reference evidence="2 3" key="1">
    <citation type="submission" date="2022-06" db="EMBL/GenBank/DDBJ databases">
        <title>Genomic Encyclopedia of Archaeal and Bacterial Type Strains, Phase II (KMG-II): from individual species to whole genera.</title>
        <authorList>
            <person name="Goeker M."/>
        </authorList>
    </citation>
    <scope>NUCLEOTIDE SEQUENCE [LARGE SCALE GENOMIC DNA]</scope>
    <source>
        <strain evidence="2 3">DSM 44255</strain>
    </source>
</reference>
<organism evidence="2 3">
    <name type="scientific">Actinokineospora diospyrosa</name>
    <dbReference type="NCBI Taxonomy" id="103728"/>
    <lineage>
        <taxon>Bacteria</taxon>
        <taxon>Bacillati</taxon>
        <taxon>Actinomycetota</taxon>
        <taxon>Actinomycetes</taxon>
        <taxon>Pseudonocardiales</taxon>
        <taxon>Pseudonocardiaceae</taxon>
        <taxon>Actinokineospora</taxon>
    </lineage>
</organism>
<gene>
    <name evidence="2" type="ORF">LV75_000857</name>
</gene>
<protein>
    <submittedName>
        <fullName evidence="2">Uncharacterized protein</fullName>
    </submittedName>
</protein>
<feature type="region of interest" description="Disordered" evidence="1">
    <location>
        <begin position="50"/>
        <end position="70"/>
    </location>
</feature>
<evidence type="ECO:0000313" key="2">
    <source>
        <dbReference type="EMBL" id="MCP2268371.1"/>
    </source>
</evidence>
<dbReference type="Proteomes" id="UP001205185">
    <property type="component" value="Unassembled WGS sequence"/>
</dbReference>
<evidence type="ECO:0000256" key="1">
    <source>
        <dbReference type="SAM" id="MobiDB-lite"/>
    </source>
</evidence>
<name>A0ABT1I723_9PSEU</name>
<proteinExistence type="predicted"/>
<dbReference type="EMBL" id="JAMTCO010000002">
    <property type="protein sequence ID" value="MCP2268371.1"/>
    <property type="molecule type" value="Genomic_DNA"/>
</dbReference>
<keyword evidence="3" id="KW-1185">Reference proteome</keyword>